<dbReference type="CDD" id="cd04238">
    <property type="entry name" value="AAK_NAGK-like"/>
    <property type="match status" value="1"/>
</dbReference>
<dbReference type="AlphaFoldDB" id="J9CKY4"/>
<dbReference type="GO" id="GO:0003991">
    <property type="term" value="F:acetylglutamate kinase activity"/>
    <property type="evidence" value="ECO:0007669"/>
    <property type="project" value="InterPro"/>
</dbReference>
<dbReference type="NCBIfam" id="TIGR00761">
    <property type="entry name" value="argB"/>
    <property type="match status" value="1"/>
</dbReference>
<evidence type="ECO:0000256" key="7">
    <source>
        <dbReference type="ARBA" id="ARBA00029440"/>
    </source>
</evidence>
<evidence type="ECO:0000256" key="5">
    <source>
        <dbReference type="ARBA" id="ARBA00022777"/>
    </source>
</evidence>
<feature type="domain" description="Aspartate/glutamate/uridylate kinase" evidence="8">
    <location>
        <begin position="4"/>
        <end position="242"/>
    </location>
</feature>
<evidence type="ECO:0000256" key="3">
    <source>
        <dbReference type="ARBA" id="ARBA00022679"/>
    </source>
</evidence>
<name>J9CKY4_9ZZZZ</name>
<dbReference type="Pfam" id="PF00696">
    <property type="entry name" value="AA_kinase"/>
    <property type="match status" value="1"/>
</dbReference>
<accession>J9CKY4</accession>
<evidence type="ECO:0000256" key="2">
    <source>
        <dbReference type="ARBA" id="ARBA00022605"/>
    </source>
</evidence>
<keyword evidence="4" id="KW-0547">Nucleotide-binding</keyword>
<dbReference type="GO" id="GO:0005524">
    <property type="term" value="F:ATP binding"/>
    <property type="evidence" value="ECO:0007669"/>
    <property type="project" value="UniProtKB-KW"/>
</dbReference>
<dbReference type="InterPro" id="IPR001048">
    <property type="entry name" value="Asp/Glu/Uridylate_kinase"/>
</dbReference>
<evidence type="ECO:0000256" key="6">
    <source>
        <dbReference type="ARBA" id="ARBA00022840"/>
    </source>
</evidence>
<dbReference type="EMBL" id="AMCI01003252">
    <property type="protein sequence ID" value="EJX00731.1"/>
    <property type="molecule type" value="Genomic_DNA"/>
</dbReference>
<gene>
    <name evidence="9" type="ORF">EVA_11164</name>
</gene>
<evidence type="ECO:0000313" key="9">
    <source>
        <dbReference type="EMBL" id="EJX00731.1"/>
    </source>
</evidence>
<proteinExistence type="inferred from homology"/>
<protein>
    <submittedName>
        <fullName evidence="9">Acetylglutamate kinase</fullName>
        <ecNumber evidence="9">2.7.2.-</ecNumber>
    </submittedName>
</protein>
<keyword evidence="1" id="KW-0055">Arginine biosynthesis</keyword>
<dbReference type="InterPro" id="IPR004662">
    <property type="entry name" value="AcgluKinase_fam"/>
</dbReference>
<dbReference type="PANTHER" id="PTHR23342">
    <property type="entry name" value="N-ACETYLGLUTAMATE SYNTHASE"/>
    <property type="match status" value="1"/>
</dbReference>
<sequence>MREKLTVIKVGGKVVEEEATLHRLLDDFAAIKGRKVLVHGGGRSATKLASQLGIESKMVNGRRITDKDMLQVVTMVYGGLVNKNMVAGLQARGCNALGLTGADMNVIRSTKRPVKDVDYGFVGDVKQVDAALLSDLIHKGVVPVMAPLTHDGIGNMLNTNADTIAGETAKALADFFDVTLIYCFEKKGVLRDEQDDDSVISQLTYSQFQQLVADGVIQGGMIPKLENAFQALNEGVTEVVITLASAIGQQGGTRIIKE</sequence>
<dbReference type="PIRSF" id="PIRSF000728">
    <property type="entry name" value="NAGK"/>
    <property type="match status" value="1"/>
</dbReference>
<organism evidence="9">
    <name type="scientific">gut metagenome</name>
    <dbReference type="NCBI Taxonomy" id="749906"/>
    <lineage>
        <taxon>unclassified sequences</taxon>
        <taxon>metagenomes</taxon>
        <taxon>organismal metagenomes</taxon>
    </lineage>
</organism>
<dbReference type="SUPFAM" id="SSF53633">
    <property type="entry name" value="Carbamate kinase-like"/>
    <property type="match status" value="1"/>
</dbReference>
<dbReference type="HAMAP" id="MF_00082">
    <property type="entry name" value="ArgB"/>
    <property type="match status" value="1"/>
</dbReference>
<keyword evidence="6" id="KW-0067">ATP-binding</keyword>
<comment type="pathway">
    <text evidence="7">Amino-acid biosynthesis.</text>
</comment>
<evidence type="ECO:0000256" key="1">
    <source>
        <dbReference type="ARBA" id="ARBA00022571"/>
    </source>
</evidence>
<dbReference type="Gene3D" id="3.40.1160.10">
    <property type="entry name" value="Acetylglutamate kinase-like"/>
    <property type="match status" value="1"/>
</dbReference>
<keyword evidence="3 9" id="KW-0808">Transferase</keyword>
<keyword evidence="2" id="KW-0028">Amino-acid biosynthesis</keyword>
<keyword evidence="5 9" id="KW-0418">Kinase</keyword>
<evidence type="ECO:0000259" key="8">
    <source>
        <dbReference type="Pfam" id="PF00696"/>
    </source>
</evidence>
<dbReference type="InterPro" id="IPR037528">
    <property type="entry name" value="ArgB"/>
</dbReference>
<dbReference type="GO" id="GO:0006526">
    <property type="term" value="P:L-arginine biosynthetic process"/>
    <property type="evidence" value="ECO:0007669"/>
    <property type="project" value="UniProtKB-KW"/>
</dbReference>
<dbReference type="GO" id="GO:0005737">
    <property type="term" value="C:cytoplasm"/>
    <property type="evidence" value="ECO:0007669"/>
    <property type="project" value="InterPro"/>
</dbReference>
<dbReference type="InterPro" id="IPR036393">
    <property type="entry name" value="AceGlu_kinase-like_sf"/>
</dbReference>
<comment type="caution">
    <text evidence="9">The sequence shown here is derived from an EMBL/GenBank/DDBJ whole genome shotgun (WGS) entry which is preliminary data.</text>
</comment>
<evidence type="ECO:0000256" key="4">
    <source>
        <dbReference type="ARBA" id="ARBA00022741"/>
    </source>
</evidence>
<dbReference type="EC" id="2.7.2.-" evidence="9"/>
<dbReference type="PANTHER" id="PTHR23342:SF0">
    <property type="entry name" value="N-ACETYLGLUTAMATE SYNTHASE, MITOCHONDRIAL"/>
    <property type="match status" value="1"/>
</dbReference>
<reference evidence="9" key="1">
    <citation type="journal article" date="2012" name="PLoS ONE">
        <title>Gene sets for utilization of primary and secondary nutrition supplies in the distal gut of endangered iberian lynx.</title>
        <authorList>
            <person name="Alcaide M."/>
            <person name="Messina E."/>
            <person name="Richter M."/>
            <person name="Bargiela R."/>
            <person name="Peplies J."/>
            <person name="Huws S.A."/>
            <person name="Newbold C.J."/>
            <person name="Golyshin P.N."/>
            <person name="Simon M.A."/>
            <person name="Lopez G."/>
            <person name="Yakimov M.M."/>
            <person name="Ferrer M."/>
        </authorList>
    </citation>
    <scope>NUCLEOTIDE SEQUENCE</scope>
</reference>